<protein>
    <submittedName>
        <fullName evidence="1">Uncharacterized protein</fullName>
    </submittedName>
</protein>
<gene>
    <name evidence="1" type="ORF">NW762_003286</name>
</gene>
<evidence type="ECO:0000313" key="2">
    <source>
        <dbReference type="Proteomes" id="UP001152049"/>
    </source>
</evidence>
<dbReference type="AlphaFoldDB" id="A0A9W8VKW9"/>
<dbReference type="Proteomes" id="UP001152049">
    <property type="component" value="Unassembled WGS sequence"/>
</dbReference>
<comment type="caution">
    <text evidence="1">The sequence shown here is derived from an EMBL/GenBank/DDBJ whole genome shotgun (WGS) entry which is preliminary data.</text>
</comment>
<proteinExistence type="predicted"/>
<dbReference type="EMBL" id="JAOQAZ010000004">
    <property type="protein sequence ID" value="KAJ4267185.1"/>
    <property type="molecule type" value="Genomic_DNA"/>
</dbReference>
<evidence type="ECO:0000313" key="1">
    <source>
        <dbReference type="EMBL" id="KAJ4267185.1"/>
    </source>
</evidence>
<sequence>MDSSRPAPRPAPREAYNELDGKIHALTKEPLLYQQCDVVGVVGHVRGSALDLDEAIQDMANFITRENKEREKKVLDVRQVEAYADTLTARNTVRLPAKCDMLTIISRVAFAGSEPVTIDLSASSGKMTILLYCAQPVSSVRFRIQFPNTSSHEDVDLNPAEAVKGHRYWGLSLKPGASTVKSFSDIGLMGVLFDNSTRSVMDVIQENGKFNEMGWDKYNSNLCRLLNYQLLLANKIHDEDRGLAYQIAEYVASICQGIPKAFAWYSQARVLTASKVFGEKAFMTALVPKLDLSMAQQVLNCRLESVDAFDQAYRNLRMEDASSKNVQLFASLALGKSVDSDRVYSFMSKTAEDRLRGSQTAFNKAQREFNSLQLDLKNKQDDFKAGIEEWKSDKTKEIIGSVFTAVVAVAGGIALACAAPPAAAAGIGAGAEELGSAIQAASKVASLWEEIGSIIDMIKEIYEKLEPYLEKIKELVAAVSQIADLAKSKTFMDDFNNREIQGIKLPSIQSDDSVNVTADWDVFQLQMDRLHNGIESENIGGADEFFFLISKMVIRGKAIFTAQIALTSASDAYLTVTQQRIAQQNNTNRLRKAIPQIQGSDETLSIVKVVLAERVLAVRSWVVLDFRQYVASYAWDYLKPSQPIVVDPMKDIAAFRNDAATLQALAAQVPPAVRAQQRLFSFTSSAATSTLEEGTGNPMVHIPDFLDVLKATRTASFTLDCEHPTFQRYGRLRVRIARIYLDGINDTEDKLISLRVTLGTAMKDLARENLQEKMGTSEGGVAPRVLDFVTTESTFGFEYLSRSKSIVMDGEFIGNQKSSLLLSPFRTWTFTVDSLSDLELISSVRLELVCEVTYV</sequence>
<name>A0A9W8VKW9_9HYPO</name>
<dbReference type="PANTHER" id="PTHR34714">
    <property type="entry name" value="EGF-LIKE DOMAIN-CONTAINING PROTEIN"/>
    <property type="match status" value="1"/>
</dbReference>
<organism evidence="1 2">
    <name type="scientific">Fusarium torreyae</name>
    <dbReference type="NCBI Taxonomy" id="1237075"/>
    <lineage>
        <taxon>Eukaryota</taxon>
        <taxon>Fungi</taxon>
        <taxon>Dikarya</taxon>
        <taxon>Ascomycota</taxon>
        <taxon>Pezizomycotina</taxon>
        <taxon>Sordariomycetes</taxon>
        <taxon>Hypocreomycetidae</taxon>
        <taxon>Hypocreales</taxon>
        <taxon>Nectriaceae</taxon>
        <taxon>Fusarium</taxon>
    </lineage>
</organism>
<dbReference type="OrthoDB" id="3763773at2759"/>
<reference evidence="1" key="1">
    <citation type="submission" date="2022-09" db="EMBL/GenBank/DDBJ databases">
        <title>Fusarium specimens isolated from Avocado Roots.</title>
        <authorList>
            <person name="Stajich J."/>
            <person name="Roper C."/>
            <person name="Heimlech-Rivalta G."/>
        </authorList>
    </citation>
    <scope>NUCLEOTIDE SEQUENCE</scope>
    <source>
        <strain evidence="1">CF00136</strain>
    </source>
</reference>
<keyword evidence="2" id="KW-1185">Reference proteome</keyword>
<dbReference type="PANTHER" id="PTHR34714:SF2">
    <property type="entry name" value="EGF-LIKE DOMAIN-CONTAINING PROTEIN"/>
    <property type="match status" value="1"/>
</dbReference>
<accession>A0A9W8VKW9</accession>